<dbReference type="InterPro" id="IPR000792">
    <property type="entry name" value="Tscrpt_reg_LuxR_C"/>
</dbReference>
<dbReference type="Pfam" id="PF00196">
    <property type="entry name" value="GerE"/>
    <property type="match status" value="1"/>
</dbReference>
<dbReference type="GO" id="GO:0006355">
    <property type="term" value="P:regulation of DNA-templated transcription"/>
    <property type="evidence" value="ECO:0007669"/>
    <property type="project" value="InterPro"/>
</dbReference>
<evidence type="ECO:0000313" key="6">
    <source>
        <dbReference type="Proteomes" id="UP000555564"/>
    </source>
</evidence>
<keyword evidence="2 5" id="KW-0238">DNA-binding</keyword>
<evidence type="ECO:0000256" key="1">
    <source>
        <dbReference type="ARBA" id="ARBA00023015"/>
    </source>
</evidence>
<dbReference type="SMART" id="SM00421">
    <property type="entry name" value="HTH_LUXR"/>
    <property type="match status" value="1"/>
</dbReference>
<feature type="domain" description="HTH luxR-type" evidence="4">
    <location>
        <begin position="308"/>
        <end position="373"/>
    </location>
</feature>
<keyword evidence="3" id="KW-0804">Transcription</keyword>
<evidence type="ECO:0000256" key="2">
    <source>
        <dbReference type="ARBA" id="ARBA00023125"/>
    </source>
</evidence>
<dbReference type="PRINTS" id="PR00038">
    <property type="entry name" value="HTHLUXR"/>
</dbReference>
<evidence type="ECO:0000313" key="5">
    <source>
        <dbReference type="EMBL" id="MBB6474803.1"/>
    </source>
</evidence>
<keyword evidence="1" id="KW-0805">Transcription regulation</keyword>
<dbReference type="PROSITE" id="PS00622">
    <property type="entry name" value="HTH_LUXR_1"/>
    <property type="match status" value="1"/>
</dbReference>
<dbReference type="CDD" id="cd06170">
    <property type="entry name" value="LuxR_C_like"/>
    <property type="match status" value="1"/>
</dbReference>
<accession>A0A7X0IH24</accession>
<evidence type="ECO:0000259" key="4">
    <source>
        <dbReference type="PROSITE" id="PS50043"/>
    </source>
</evidence>
<dbReference type="Gene3D" id="1.10.10.10">
    <property type="entry name" value="Winged helix-like DNA-binding domain superfamily/Winged helix DNA-binding domain"/>
    <property type="match status" value="1"/>
</dbReference>
<dbReference type="EMBL" id="JACHIU010000001">
    <property type="protein sequence ID" value="MBB6474803.1"/>
    <property type="molecule type" value="Genomic_DNA"/>
</dbReference>
<keyword evidence="6" id="KW-1185">Reference proteome</keyword>
<proteinExistence type="predicted"/>
<gene>
    <name evidence="5" type="ORF">BJ992_004234</name>
</gene>
<name>A0A7X0IH24_9ACTN</name>
<evidence type="ECO:0000256" key="3">
    <source>
        <dbReference type="ARBA" id="ARBA00023163"/>
    </source>
</evidence>
<dbReference type="PROSITE" id="PS50043">
    <property type="entry name" value="HTH_LUXR_2"/>
    <property type="match status" value="1"/>
</dbReference>
<dbReference type="PANTHER" id="PTHR44688:SF16">
    <property type="entry name" value="DNA-BINDING TRANSCRIPTIONAL ACTIVATOR DEVR_DOSR"/>
    <property type="match status" value="1"/>
</dbReference>
<dbReference type="GO" id="GO:0003677">
    <property type="term" value="F:DNA binding"/>
    <property type="evidence" value="ECO:0007669"/>
    <property type="project" value="UniProtKB-KW"/>
</dbReference>
<dbReference type="InterPro" id="IPR036388">
    <property type="entry name" value="WH-like_DNA-bd_sf"/>
</dbReference>
<sequence length="390" mass="41919">MSGTGGVYGVAEMDVSLMRGPVAGAPAEVPLLDGVSGPGAEVFTAAARRLRRVVPYDAAAWFGTDPLTSLPTTPIRVENIDRVHCAPYWNREYGTNDVLTFRDVSRSSMPAATLRQVTAGYIGESARYREFMRPEGYADNLRAAFRIGDSTWGVVDLFRRADRPLFDERDLRYVTALAPGVALSLAGLAVAGAHGAPPLGQVPGTALFDDGGRVSFTDEYAERWFAELYDPTWDSPGIPLGMAAVYAVVARARAVSAGQAPGPAVVRLRATSGRWFSIHASVLRSKQGRLGPVTVVIKPASSAQIVPIMVEAYSLTPRERQVTECVARGQTTSEIAAGLHLSPHTVRDHLKAIFTKVDVSSRGELVAKLFGEYYSPLIMTPSADIVEVDV</sequence>
<dbReference type="Proteomes" id="UP000555564">
    <property type="component" value="Unassembled WGS sequence"/>
</dbReference>
<dbReference type="AlphaFoldDB" id="A0A7X0IH24"/>
<dbReference type="PANTHER" id="PTHR44688">
    <property type="entry name" value="DNA-BINDING TRANSCRIPTIONAL ACTIVATOR DEVR_DOSR"/>
    <property type="match status" value="1"/>
</dbReference>
<dbReference type="RefSeq" id="WP_184983623.1">
    <property type="nucleotide sequence ID" value="NZ_BAAALO010000132.1"/>
</dbReference>
<reference evidence="5 6" key="1">
    <citation type="submission" date="2020-08" db="EMBL/GenBank/DDBJ databases">
        <title>Sequencing the genomes of 1000 actinobacteria strains.</title>
        <authorList>
            <person name="Klenk H.-P."/>
        </authorList>
    </citation>
    <scope>NUCLEOTIDE SEQUENCE [LARGE SCALE GENOMIC DNA]</scope>
    <source>
        <strain evidence="5 6">DSM 44936</strain>
    </source>
</reference>
<comment type="caution">
    <text evidence="5">The sequence shown here is derived from an EMBL/GenBank/DDBJ whole genome shotgun (WGS) entry which is preliminary data.</text>
</comment>
<organism evidence="5 6">
    <name type="scientific">Sphaerisporangium rubeum</name>
    <dbReference type="NCBI Taxonomy" id="321317"/>
    <lineage>
        <taxon>Bacteria</taxon>
        <taxon>Bacillati</taxon>
        <taxon>Actinomycetota</taxon>
        <taxon>Actinomycetes</taxon>
        <taxon>Streptosporangiales</taxon>
        <taxon>Streptosporangiaceae</taxon>
        <taxon>Sphaerisporangium</taxon>
    </lineage>
</organism>
<dbReference type="InterPro" id="IPR016032">
    <property type="entry name" value="Sig_transdc_resp-reg_C-effctor"/>
</dbReference>
<protein>
    <submittedName>
        <fullName evidence="5">DNA-binding CsgD family transcriptional regulator</fullName>
    </submittedName>
</protein>
<dbReference type="SUPFAM" id="SSF46894">
    <property type="entry name" value="C-terminal effector domain of the bipartite response regulators"/>
    <property type="match status" value="1"/>
</dbReference>
<dbReference type="SUPFAM" id="SSF55781">
    <property type="entry name" value="GAF domain-like"/>
    <property type="match status" value="1"/>
</dbReference>